<dbReference type="OrthoDB" id="5449373at2"/>
<dbReference type="AlphaFoldDB" id="M5Q3I4"/>
<dbReference type="PATRIC" id="fig|1262666.3.peg.132"/>
<dbReference type="InterPro" id="IPR013078">
    <property type="entry name" value="His_Pase_superF_clade-1"/>
</dbReference>
<dbReference type="PANTHER" id="PTHR48100">
    <property type="entry name" value="BROAD-SPECIFICITY PHOSPHATASE YOR283W-RELATED"/>
    <property type="match status" value="1"/>
</dbReference>
<organism evidence="1 2">
    <name type="scientific">Desulfocurvibacter africanus PCS</name>
    <dbReference type="NCBI Taxonomy" id="1262666"/>
    <lineage>
        <taxon>Bacteria</taxon>
        <taxon>Pseudomonadati</taxon>
        <taxon>Thermodesulfobacteriota</taxon>
        <taxon>Desulfovibrionia</taxon>
        <taxon>Desulfovibrionales</taxon>
        <taxon>Desulfovibrionaceae</taxon>
        <taxon>Desulfocurvibacter</taxon>
    </lineage>
</organism>
<dbReference type="InterPro" id="IPR029033">
    <property type="entry name" value="His_PPase_superfam"/>
</dbReference>
<dbReference type="Pfam" id="PF00300">
    <property type="entry name" value="His_Phos_1"/>
    <property type="match status" value="1"/>
</dbReference>
<gene>
    <name evidence="1" type="ORF">PCS_00131</name>
</gene>
<name>M5Q3I4_DESAF</name>
<evidence type="ECO:0000313" key="1">
    <source>
        <dbReference type="EMBL" id="EMG38503.1"/>
    </source>
</evidence>
<dbReference type="EMBL" id="AOSV01000003">
    <property type="protein sequence ID" value="EMG38503.1"/>
    <property type="molecule type" value="Genomic_DNA"/>
</dbReference>
<reference evidence="1 2" key="1">
    <citation type="journal article" date="2013" name="Genome Announc.">
        <title>Draft Genome Sequence for Desulfovibrio africanus Strain PCS.</title>
        <authorList>
            <person name="Brown S.D."/>
            <person name="Utturkar S.M."/>
            <person name="Arkin A.P."/>
            <person name="Deutschbauer A.M."/>
            <person name="Elias D.A."/>
            <person name="Hazen T.C."/>
            <person name="Chakraborty R."/>
        </authorList>
    </citation>
    <scope>NUCLEOTIDE SEQUENCE [LARGE SCALE GENOMIC DNA]</scope>
    <source>
        <strain evidence="1 2">PCS</strain>
    </source>
</reference>
<dbReference type="Gene3D" id="3.40.50.1240">
    <property type="entry name" value="Phosphoglycerate mutase-like"/>
    <property type="match status" value="1"/>
</dbReference>
<dbReference type="GO" id="GO:0016791">
    <property type="term" value="F:phosphatase activity"/>
    <property type="evidence" value="ECO:0007669"/>
    <property type="project" value="TreeGrafter"/>
</dbReference>
<dbReference type="SUPFAM" id="SSF53254">
    <property type="entry name" value="Phosphoglycerate mutase-like"/>
    <property type="match status" value="1"/>
</dbReference>
<dbReference type="InterPro" id="IPR001345">
    <property type="entry name" value="PG/BPGM_mutase_AS"/>
</dbReference>
<dbReference type="RefSeq" id="WP_005982993.1">
    <property type="nucleotide sequence ID" value="NZ_AOSV01000003.1"/>
</dbReference>
<proteinExistence type="predicted"/>
<sequence>MHNIGHEIWLIRHGQSMANAGEMTTAPGSAGLTDLGRRQADMIAKTIPRKPERIIVSPYDRTRQTAGPSMARFPDTAVEEWPLQEFTYLLPAKYNGTTLEQRRPMEYEYWSRLDPAYVEGQGTESFLGMLGRVEAAWERLRQMQGFTLLFSHGQIMRALFMLLFEGFLDYRQDTGRAMSMFLGLRTGLLIPNGSIMRIGLSEANADPLLGPLSMAHIPPELHSR</sequence>
<dbReference type="SMART" id="SM00855">
    <property type="entry name" value="PGAM"/>
    <property type="match status" value="1"/>
</dbReference>
<evidence type="ECO:0000313" key="2">
    <source>
        <dbReference type="Proteomes" id="UP000011922"/>
    </source>
</evidence>
<dbReference type="InterPro" id="IPR050275">
    <property type="entry name" value="PGM_Phosphatase"/>
</dbReference>
<dbReference type="Proteomes" id="UP000011922">
    <property type="component" value="Unassembled WGS sequence"/>
</dbReference>
<protein>
    <submittedName>
        <fullName evidence="1">Fructose-2,6-bisphosphatase</fullName>
    </submittedName>
</protein>
<comment type="caution">
    <text evidence="1">The sequence shown here is derived from an EMBL/GenBank/DDBJ whole genome shotgun (WGS) entry which is preliminary data.</text>
</comment>
<dbReference type="CDD" id="cd07067">
    <property type="entry name" value="HP_PGM_like"/>
    <property type="match status" value="1"/>
</dbReference>
<accession>M5Q3I4</accession>
<dbReference type="PROSITE" id="PS00175">
    <property type="entry name" value="PG_MUTASE"/>
    <property type="match status" value="1"/>
</dbReference>